<accession>A0A9D9DHP2</accession>
<dbReference type="PROSITE" id="PS51257">
    <property type="entry name" value="PROKAR_LIPOPROTEIN"/>
    <property type="match status" value="1"/>
</dbReference>
<gene>
    <name evidence="2" type="ORF">IAC58_04000</name>
</gene>
<evidence type="ECO:0000256" key="1">
    <source>
        <dbReference type="SAM" id="SignalP"/>
    </source>
</evidence>
<comment type="caution">
    <text evidence="2">The sequence shown here is derived from an EMBL/GenBank/DDBJ whole genome shotgun (WGS) entry which is preliminary data.</text>
</comment>
<protein>
    <submittedName>
        <fullName evidence="2">Uncharacterized protein</fullName>
    </submittedName>
</protein>
<evidence type="ECO:0000313" key="2">
    <source>
        <dbReference type="EMBL" id="MBO8427698.1"/>
    </source>
</evidence>
<name>A0A9D9DHP2_9BACL</name>
<keyword evidence="1" id="KW-0732">Signal</keyword>
<dbReference type="Proteomes" id="UP000823613">
    <property type="component" value="Unassembled WGS sequence"/>
</dbReference>
<reference evidence="2" key="2">
    <citation type="journal article" date="2021" name="PeerJ">
        <title>Extensive microbial diversity within the chicken gut microbiome revealed by metagenomics and culture.</title>
        <authorList>
            <person name="Gilroy R."/>
            <person name="Ravi A."/>
            <person name="Getino M."/>
            <person name="Pursley I."/>
            <person name="Horton D.L."/>
            <person name="Alikhan N.F."/>
            <person name="Baker D."/>
            <person name="Gharbi K."/>
            <person name="Hall N."/>
            <person name="Watson M."/>
            <person name="Adriaenssens E.M."/>
            <person name="Foster-Nyarko E."/>
            <person name="Jarju S."/>
            <person name="Secka A."/>
            <person name="Antonio M."/>
            <person name="Oren A."/>
            <person name="Chaudhuri R.R."/>
            <person name="La Ragione R."/>
            <person name="Hildebrand F."/>
            <person name="Pallen M.J."/>
        </authorList>
    </citation>
    <scope>NUCLEOTIDE SEQUENCE</scope>
    <source>
        <strain evidence="2">11159</strain>
    </source>
</reference>
<evidence type="ECO:0000313" key="3">
    <source>
        <dbReference type="Proteomes" id="UP000823613"/>
    </source>
</evidence>
<reference evidence="2" key="1">
    <citation type="submission" date="2020-10" db="EMBL/GenBank/DDBJ databases">
        <authorList>
            <person name="Gilroy R."/>
        </authorList>
    </citation>
    <scope>NUCLEOTIDE SEQUENCE</scope>
    <source>
        <strain evidence="2">11159</strain>
    </source>
</reference>
<dbReference type="AlphaFoldDB" id="A0A9D9DHP2"/>
<feature type="signal peptide" evidence="1">
    <location>
        <begin position="1"/>
        <end position="25"/>
    </location>
</feature>
<sequence>MKKRKGFAGFLLISGLILTTGLSLSSCKEGPTETIPTSYKINVSSSEDYEIIDLSKTNATTGEEVSFKVNVLDSEKEIDEVTVSGVSEVKIEDGLYSFVMPDQDVTISVSLKEKTYLPKAINVNKVEGFEVKILVGEKEVTEAKKGDLVTINILNTTENKRFSFLTSEEVTLTEVKAGEIYTFTMIDSTVNLTLEVSEIPSRSLKFTETTGVTAKFLLDGKEVTSALEGKEVILDLDIDLKNYTFKNISATGTELEVVTEGERYSFVVGESDISITCEVTPIPVYNLSYNEDVIGASLTYYVNDEIVTSAKAGVTVKAVITLEEDYELNNLTSSEARLTKVDDLTYTFIMPASNVNLLISTSEIQKEYEVLSVIDLIGGFSDPTINVGDTYLEGSEVTFTFDGAAEETYSIYVNDVKYESTFIEGITYSVSFLMPKEDIDIVIVLDNPTSETGSIISFETNNELYKIYGISNNNTYSNSEELSFYVVPSKGVVINNVYGTSDDGVKTELYQPYYGDDNEYKTDGLIDSTTYKIEVEAEYVGFYSINFTSVEGLIISGTPLDEVLPGSSVSIRLEAIDGYRLPSSSYSGFSFEFSDPNYEASYEEKPSYYYYSNSDYAEITFNMPRCNVSFTITLEKAYSISYLENEHLESVRILDTWPDEYPNEITSAYEDEYVFVEVIPSEGYEVTGIKNENVHASIYDEVDYTCFRFNMPGEDLELEFEVTKPTKISYEESENYTISGLEKFELPGETVSFSINKAKGIKIDSVSLSDGTEVTYNESSDRYSFVVPNEDVSLIVETSAVDLVTITINKPTEGYSGSISVQGVASGYLSSGAKVEVGEKISFSLNSYSFSYGYSLEGVYIITNNETIALENVAYYGYEYEFSAPSTDFTLDIRLNKETMNTITVNEVSEGYSEISSVTCYDNTEYESISSNSYDTYEFEMIGTNTCELTIRLKDSEIYEITEEGIEVKTSSGENVEFTLTSTSNYYEVTFDLNNEDIIVNINVNKLEVYFVSEDPSNSLDVLIWNENDTTIYSDDPLKVGDTVKIMVSLDSYSDFTANTFKATITNEEGEVLYTFIDFKFYSESSYYGYGYYYYAKYEFQMINQNITIKVEITPVSE</sequence>
<feature type="chain" id="PRO_5038802326" evidence="1">
    <location>
        <begin position="26"/>
        <end position="1118"/>
    </location>
</feature>
<proteinExistence type="predicted"/>
<dbReference type="EMBL" id="JADIMY010000079">
    <property type="protein sequence ID" value="MBO8427698.1"/>
    <property type="molecule type" value="Genomic_DNA"/>
</dbReference>
<organism evidence="2 3">
    <name type="scientific">Candidatus Onthovivens merdipullorum</name>
    <dbReference type="NCBI Taxonomy" id="2840889"/>
    <lineage>
        <taxon>Bacteria</taxon>
        <taxon>Bacillati</taxon>
        <taxon>Bacillota</taxon>
        <taxon>Bacilli</taxon>
        <taxon>Bacillales</taxon>
        <taxon>Candidatus Onthovivens</taxon>
    </lineage>
</organism>